<keyword evidence="6" id="KW-1185">Reference proteome</keyword>
<name>A0A5B8Z3N0_CYTDA</name>
<dbReference type="InterPro" id="IPR008567">
    <property type="entry name" value="BKACE"/>
</dbReference>
<dbReference type="OrthoDB" id="63399at2"/>
<dbReference type="KEGG" id="bda:FSZ17_02380"/>
<evidence type="ECO:0000256" key="1">
    <source>
        <dbReference type="ARBA" id="ARBA00001947"/>
    </source>
</evidence>
<evidence type="ECO:0000313" key="5">
    <source>
        <dbReference type="EMBL" id="QED46219.1"/>
    </source>
</evidence>
<dbReference type="PANTHER" id="PTHR37418:SF2">
    <property type="entry name" value="3-KETO-5-AMINOHEXANOATE CLEAVAGE ENZYME"/>
    <property type="match status" value="1"/>
</dbReference>
<keyword evidence="4" id="KW-0862">Zinc</keyword>
<gene>
    <name evidence="5" type="ORF">FSZ17_02380</name>
</gene>
<evidence type="ECO:0000256" key="4">
    <source>
        <dbReference type="ARBA" id="ARBA00022833"/>
    </source>
</evidence>
<dbReference type="GO" id="GO:0043720">
    <property type="term" value="F:3-keto-5-aminohexanoate cleavage activity"/>
    <property type="evidence" value="ECO:0007669"/>
    <property type="project" value="InterPro"/>
</dbReference>
<organism evidence="5 6">
    <name type="scientific">Cytobacillus dafuensis</name>
    <name type="common">Bacillus dafuensis</name>
    <dbReference type="NCBI Taxonomy" id="1742359"/>
    <lineage>
        <taxon>Bacteria</taxon>
        <taxon>Bacillati</taxon>
        <taxon>Bacillota</taxon>
        <taxon>Bacilli</taxon>
        <taxon>Bacillales</taxon>
        <taxon>Bacillaceae</taxon>
        <taxon>Cytobacillus</taxon>
    </lineage>
</organism>
<dbReference type="GO" id="GO:0046872">
    <property type="term" value="F:metal ion binding"/>
    <property type="evidence" value="ECO:0007669"/>
    <property type="project" value="UniProtKB-KW"/>
</dbReference>
<dbReference type="PANTHER" id="PTHR37418">
    <property type="entry name" value="3-KETO-5-AMINOHEXANOATE CLEAVAGE ENZYME-RELATED"/>
    <property type="match status" value="1"/>
</dbReference>
<dbReference type="Proteomes" id="UP000321555">
    <property type="component" value="Chromosome"/>
</dbReference>
<sequence>MEKLIITAAVTGGVTSRKDNPNLPITPDEIAQEVYDCWNAGASIAHIHARENDGSPSQRVELYQEIVSKIRERCDIIINLTTTGWGQSGKEEDRWNHLVSKPEMSTFTPGSMNRKDSVMINHPTFVRKLAEKTNENGVKPEIEIFDFGMIDQAVKLAKQGFLKAPLHFQFVLGVPGGIPANSKNFLHLTESIPQGSTWSIAAVGKDQLPMNLLGIILGGHIRTGLEDNVYYKYRELAKSNAQLVQRLAAYASELNREIATPTDARKILGLK</sequence>
<dbReference type="Gene3D" id="3.20.20.70">
    <property type="entry name" value="Aldolase class I"/>
    <property type="match status" value="1"/>
</dbReference>
<accession>A0A5B8Z3N0</accession>
<proteinExistence type="predicted"/>
<dbReference type="AlphaFoldDB" id="A0A5B8Z3N0"/>
<dbReference type="InterPro" id="IPR013785">
    <property type="entry name" value="Aldolase_TIM"/>
</dbReference>
<keyword evidence="2" id="KW-0808">Transferase</keyword>
<dbReference type="RefSeq" id="WP_057775504.1">
    <property type="nucleotide sequence ID" value="NZ_CP042593.1"/>
</dbReference>
<evidence type="ECO:0000256" key="3">
    <source>
        <dbReference type="ARBA" id="ARBA00022723"/>
    </source>
</evidence>
<dbReference type="Pfam" id="PF05853">
    <property type="entry name" value="BKACE"/>
    <property type="match status" value="1"/>
</dbReference>
<keyword evidence="3" id="KW-0479">Metal-binding</keyword>
<dbReference type="EMBL" id="CP042593">
    <property type="protein sequence ID" value="QED46219.1"/>
    <property type="molecule type" value="Genomic_DNA"/>
</dbReference>
<dbReference type="STRING" id="1742359.GCA_001439625_04318"/>
<comment type="cofactor">
    <cofactor evidence="1">
        <name>Zn(2+)</name>
        <dbReference type="ChEBI" id="CHEBI:29105"/>
    </cofactor>
</comment>
<reference evidence="6" key="1">
    <citation type="submission" date="2019-08" db="EMBL/GenBank/DDBJ databases">
        <authorList>
            <person name="Zheng X."/>
        </authorList>
    </citation>
    <scope>NUCLEOTIDE SEQUENCE [LARGE SCALE GENOMIC DNA]</scope>
    <source>
        <strain evidence="6">FJAT-25496</strain>
    </source>
</reference>
<protein>
    <submittedName>
        <fullName evidence="5">3-keto-5-aminohexanoate cleavage protein</fullName>
    </submittedName>
</protein>
<evidence type="ECO:0000256" key="2">
    <source>
        <dbReference type="ARBA" id="ARBA00022679"/>
    </source>
</evidence>
<evidence type="ECO:0000313" key="6">
    <source>
        <dbReference type="Proteomes" id="UP000321555"/>
    </source>
</evidence>